<sequence>MIARPSDVFWSQLAGISTTKQGRETCKIMSKCLWNRALDWTFHGLIACRIGQNLSPQDQRDSRKNGISTPAEDFVVEESYIEEANPAGVPVRDTYTTDIVCGAGLHQTQAAGHSMQRWLGKQIPGLRLLSISFFNKRLRDHYIVASLILAHAHYTAQPLPSAGVLAIMQQFCDHGHRGEDGFAEFTNNSLYSFLENLQEVAENNNFFDPGFSPDQMSHIPDLYRSIIDDPATLHDIIIQAKVGHKATTTFLHRPSPVLCGTPLWSSCSVLDHRSQLPGFESRHGHI</sequence>
<comment type="caution">
    <text evidence="1">The sequence shown here is derived from an EMBL/GenBank/DDBJ whole genome shotgun (WGS) entry which is preliminary data.</text>
</comment>
<organism evidence="1 2">
    <name type="scientific">Paralvinella palmiformis</name>
    <dbReference type="NCBI Taxonomy" id="53620"/>
    <lineage>
        <taxon>Eukaryota</taxon>
        <taxon>Metazoa</taxon>
        <taxon>Spiralia</taxon>
        <taxon>Lophotrochozoa</taxon>
        <taxon>Annelida</taxon>
        <taxon>Polychaeta</taxon>
        <taxon>Sedentaria</taxon>
        <taxon>Canalipalpata</taxon>
        <taxon>Terebellida</taxon>
        <taxon>Terebelliformia</taxon>
        <taxon>Alvinellidae</taxon>
        <taxon>Paralvinella</taxon>
    </lineage>
</organism>
<proteinExistence type="predicted"/>
<gene>
    <name evidence="1" type="ORF">LSH36_790g01028</name>
</gene>
<accession>A0AAD9MSR1</accession>
<keyword evidence="2" id="KW-1185">Reference proteome</keyword>
<evidence type="ECO:0000313" key="1">
    <source>
        <dbReference type="EMBL" id="KAK2144055.1"/>
    </source>
</evidence>
<dbReference type="AlphaFoldDB" id="A0AAD9MSR1"/>
<evidence type="ECO:0000313" key="2">
    <source>
        <dbReference type="Proteomes" id="UP001208570"/>
    </source>
</evidence>
<protein>
    <submittedName>
        <fullName evidence="1">Uncharacterized protein</fullName>
    </submittedName>
</protein>
<dbReference type="Proteomes" id="UP001208570">
    <property type="component" value="Unassembled WGS sequence"/>
</dbReference>
<name>A0AAD9MSR1_9ANNE</name>
<reference evidence="1" key="1">
    <citation type="journal article" date="2023" name="Mol. Biol. Evol.">
        <title>Third-Generation Sequencing Reveals the Adaptive Role of the Epigenome in Three Deep-Sea Polychaetes.</title>
        <authorList>
            <person name="Perez M."/>
            <person name="Aroh O."/>
            <person name="Sun Y."/>
            <person name="Lan Y."/>
            <person name="Juniper S.K."/>
            <person name="Young C.R."/>
            <person name="Angers B."/>
            <person name="Qian P.Y."/>
        </authorList>
    </citation>
    <scope>NUCLEOTIDE SEQUENCE</scope>
    <source>
        <strain evidence="1">P08H-3</strain>
    </source>
</reference>
<dbReference type="EMBL" id="JAODUP010000790">
    <property type="protein sequence ID" value="KAK2144055.1"/>
    <property type="molecule type" value="Genomic_DNA"/>
</dbReference>